<feature type="compositionally biased region" description="Polar residues" evidence="12">
    <location>
        <begin position="28"/>
        <end position="37"/>
    </location>
</feature>
<dbReference type="FunFam" id="3.30.310.10:FF:000003">
    <property type="entry name" value="AP complex subunit beta"/>
    <property type="match status" value="1"/>
</dbReference>
<dbReference type="GO" id="GO:0043005">
    <property type="term" value="C:neuron projection"/>
    <property type="evidence" value="ECO:0007669"/>
    <property type="project" value="TreeGrafter"/>
</dbReference>
<dbReference type="GO" id="GO:0016192">
    <property type="term" value="P:vesicle-mediated transport"/>
    <property type="evidence" value="ECO:0007669"/>
    <property type="project" value="InterPro"/>
</dbReference>
<dbReference type="InterPro" id="IPR008362">
    <property type="entry name" value="MCHR2"/>
</dbReference>
<dbReference type="Pfam" id="PF00001">
    <property type="entry name" value="7tm_1"/>
    <property type="match status" value="1"/>
</dbReference>
<evidence type="ECO:0000313" key="16">
    <source>
        <dbReference type="Proteomes" id="UP000322234"/>
    </source>
</evidence>
<dbReference type="InterPro" id="IPR013037">
    <property type="entry name" value="Clathrin_b-adaptin_app_Ig-like"/>
</dbReference>
<dbReference type="GO" id="GO:0012505">
    <property type="term" value="C:endomembrane system"/>
    <property type="evidence" value="ECO:0007669"/>
    <property type="project" value="UniProtKB-SubCell"/>
</dbReference>
<evidence type="ECO:0000256" key="3">
    <source>
        <dbReference type="ARBA" id="ARBA00022475"/>
    </source>
</evidence>
<name>A0A6B0RSR5_9CETA</name>
<dbReference type="PANTHER" id="PTHR24229">
    <property type="entry name" value="NEUROPEPTIDES RECEPTOR"/>
    <property type="match status" value="1"/>
</dbReference>
<keyword evidence="10 11" id="KW-0807">Transducer</keyword>
<dbReference type="PROSITE" id="PS50262">
    <property type="entry name" value="G_PROTEIN_RECEP_F1_2"/>
    <property type="match status" value="1"/>
</dbReference>
<dbReference type="SUPFAM" id="SSF81321">
    <property type="entry name" value="Family A G protein-coupled receptor-like"/>
    <property type="match status" value="1"/>
</dbReference>
<dbReference type="GO" id="GO:0007218">
    <property type="term" value="P:neuropeptide signaling pathway"/>
    <property type="evidence" value="ECO:0007669"/>
    <property type="project" value="TreeGrafter"/>
</dbReference>
<dbReference type="Gene3D" id="1.20.1070.10">
    <property type="entry name" value="Rhodopsin 7-helix transmembrane proteins"/>
    <property type="match status" value="1"/>
</dbReference>
<dbReference type="Gene3D" id="2.60.40.1150">
    <property type="match status" value="1"/>
</dbReference>
<accession>A0A6B0RSR5</accession>
<evidence type="ECO:0000256" key="12">
    <source>
        <dbReference type="SAM" id="MobiDB-lite"/>
    </source>
</evidence>
<dbReference type="InterPro" id="IPR008361">
    <property type="entry name" value="MCH_rcpt"/>
</dbReference>
<feature type="transmembrane region" description="Helical" evidence="13">
    <location>
        <begin position="428"/>
        <end position="447"/>
    </location>
</feature>
<dbReference type="InterPro" id="IPR012295">
    <property type="entry name" value="TBP_dom_sf"/>
</dbReference>
<evidence type="ECO:0000256" key="13">
    <source>
        <dbReference type="SAM" id="Phobius"/>
    </source>
</evidence>
<dbReference type="PRINTS" id="PR00237">
    <property type="entry name" value="GPCRRHODOPSN"/>
</dbReference>
<comment type="caution">
    <text evidence="15">The sequence shown here is derived from an EMBL/GenBank/DDBJ whole genome shotgun (WGS) entry which is preliminary data.</text>
</comment>
<keyword evidence="9" id="KW-0325">Glycoprotein</keyword>
<dbReference type="SMART" id="SM01020">
    <property type="entry name" value="B2-adapt-app_C"/>
    <property type="match status" value="1"/>
</dbReference>
<dbReference type="PROSITE" id="PS00237">
    <property type="entry name" value="G_PROTEIN_RECEP_F1_1"/>
    <property type="match status" value="1"/>
</dbReference>
<evidence type="ECO:0000256" key="7">
    <source>
        <dbReference type="ARBA" id="ARBA00023136"/>
    </source>
</evidence>
<feature type="transmembrane region" description="Helical" evidence="13">
    <location>
        <begin position="374"/>
        <end position="393"/>
    </location>
</feature>
<organism evidence="15 16">
    <name type="scientific">Bos mutus</name>
    <name type="common">wild yak</name>
    <dbReference type="NCBI Taxonomy" id="72004"/>
    <lineage>
        <taxon>Eukaryota</taxon>
        <taxon>Metazoa</taxon>
        <taxon>Chordata</taxon>
        <taxon>Craniata</taxon>
        <taxon>Vertebrata</taxon>
        <taxon>Euteleostomi</taxon>
        <taxon>Mammalia</taxon>
        <taxon>Eutheria</taxon>
        <taxon>Laurasiatheria</taxon>
        <taxon>Artiodactyla</taxon>
        <taxon>Ruminantia</taxon>
        <taxon>Pecora</taxon>
        <taxon>Bovidae</taxon>
        <taxon>Bovinae</taxon>
        <taxon>Bos</taxon>
    </lineage>
</organism>
<dbReference type="InterPro" id="IPR009028">
    <property type="entry name" value="Coatomer/calthrin_app_sub_C"/>
</dbReference>
<dbReference type="Pfam" id="PF09066">
    <property type="entry name" value="B2-adapt-app_C"/>
    <property type="match status" value="1"/>
</dbReference>
<dbReference type="PANTHER" id="PTHR24229:SF88">
    <property type="entry name" value="MELANIN-CONCENTRATING HORMONE RECEPTOR 2-RELATED"/>
    <property type="match status" value="1"/>
</dbReference>
<comment type="subcellular location">
    <subcellularLocation>
        <location evidence="2">Cell membrane</location>
        <topology evidence="2">Multi-pass membrane protein</topology>
    </subcellularLocation>
    <subcellularLocation>
        <location evidence="1">Endomembrane system</location>
        <topology evidence="1">Peripheral membrane protein</topology>
    </subcellularLocation>
</comment>
<keyword evidence="3" id="KW-1003">Cell membrane</keyword>
<dbReference type="GO" id="GO:0006886">
    <property type="term" value="P:intracellular protein transport"/>
    <property type="evidence" value="ECO:0007669"/>
    <property type="project" value="InterPro"/>
</dbReference>
<feature type="region of interest" description="Disordered" evidence="12">
    <location>
        <begin position="17"/>
        <end position="48"/>
    </location>
</feature>
<dbReference type="GO" id="GO:0005886">
    <property type="term" value="C:plasma membrane"/>
    <property type="evidence" value="ECO:0007669"/>
    <property type="project" value="UniProtKB-SubCell"/>
</dbReference>
<evidence type="ECO:0000259" key="14">
    <source>
        <dbReference type="PROSITE" id="PS50262"/>
    </source>
</evidence>
<evidence type="ECO:0000313" key="15">
    <source>
        <dbReference type="EMBL" id="MXQ93069.1"/>
    </source>
</evidence>
<dbReference type="PRINTS" id="PR01783">
    <property type="entry name" value="MCHRECEPTOR"/>
</dbReference>
<evidence type="ECO:0000256" key="10">
    <source>
        <dbReference type="ARBA" id="ARBA00023224"/>
    </source>
</evidence>
<dbReference type="Proteomes" id="UP000322234">
    <property type="component" value="Unassembled WGS sequence"/>
</dbReference>
<evidence type="ECO:0000256" key="2">
    <source>
        <dbReference type="ARBA" id="ARBA00004651"/>
    </source>
</evidence>
<dbReference type="PRINTS" id="PR01784">
    <property type="entry name" value="MCH2RECEPTOR"/>
</dbReference>
<dbReference type="InterPro" id="IPR000276">
    <property type="entry name" value="GPCR_Rhodpsn"/>
</dbReference>
<dbReference type="GO" id="GO:0004930">
    <property type="term" value="F:G protein-coupled receptor activity"/>
    <property type="evidence" value="ECO:0007669"/>
    <property type="project" value="UniProtKB-KW"/>
</dbReference>
<comment type="similarity">
    <text evidence="11">Belongs to the G-protein coupled receptor 1 family.</text>
</comment>
<evidence type="ECO:0000256" key="11">
    <source>
        <dbReference type="RuleBase" id="RU000688"/>
    </source>
</evidence>
<dbReference type="AlphaFoldDB" id="A0A6B0RSR5"/>
<evidence type="ECO:0000256" key="9">
    <source>
        <dbReference type="ARBA" id="ARBA00023180"/>
    </source>
</evidence>
<keyword evidence="5 13" id="KW-1133">Transmembrane helix</keyword>
<sequence>MLLWKEVTESISNTAMHHESTGAGDSPDGTTATNPGQPQVIPSRGDPLGDLLNLDLGPPVNVPQNSFGVIPSTPLAIHTPLTPNQSIDVSLPLNTLGPVMKMEPLNNRQVAVKNKTDVIYFSCLIPLNVLFAQDGKMELQVFLATWKDIPIENKLQFQIKECHLNIDTVPSKLRNNVYTIAKRNVEGQDMLYQSLKLTNGIWILAELRIQPGNPNYTVLLKWRPPEVSQYIYQVLLPYGSPHIPSRFWRSIHWHPVAAEPLSRDLKQCSQFHLWLTAASRHWGLRVYDRDCFSDAPALIRGGRVQGLMQDSDLKWAQGGQWVFGGPLGRTITSLDSCNQFACTAIMTVMSVDRFLALVQPFQLTSWRTGYKTTCINLGLWAASFILVLPVWVYSKVIKFKDSAESCAFDLTSPHDVLWYTLYLMIKSSFFPSPLILMCYILILCYTWDIYQQNKDARCFITMIGSKLEPKEEIHTVESRTEGVPNAKSCVLKNVIPPPLASMCCNMQSSVNPKKFIHMLCIVKKQQEYNFFI</sequence>
<dbReference type="InterPro" id="IPR015151">
    <property type="entry name" value="B-adaptin_app_sub_C"/>
</dbReference>
<dbReference type="InterPro" id="IPR017452">
    <property type="entry name" value="GPCR_Rhodpsn_7TM"/>
</dbReference>
<evidence type="ECO:0000256" key="6">
    <source>
        <dbReference type="ARBA" id="ARBA00023040"/>
    </source>
</evidence>
<keyword evidence="4 11" id="KW-0812">Transmembrane</keyword>
<reference evidence="15" key="1">
    <citation type="submission" date="2019-10" db="EMBL/GenBank/DDBJ databases">
        <title>The sequence and de novo assembly of the wild yak genome.</title>
        <authorList>
            <person name="Liu Y."/>
        </authorList>
    </citation>
    <scope>NUCLEOTIDE SEQUENCE [LARGE SCALE GENOMIC DNA]</scope>
    <source>
        <strain evidence="15">WY2019</strain>
    </source>
</reference>
<gene>
    <name evidence="15" type="ORF">E5288_WYG019696</name>
</gene>
<evidence type="ECO:0000256" key="1">
    <source>
        <dbReference type="ARBA" id="ARBA00004184"/>
    </source>
</evidence>
<dbReference type="InterPro" id="IPR013041">
    <property type="entry name" value="Clathrin_app_Ig-like_sf"/>
</dbReference>
<evidence type="ECO:0000256" key="8">
    <source>
        <dbReference type="ARBA" id="ARBA00023170"/>
    </source>
</evidence>
<keyword evidence="8 11" id="KW-0675">Receptor</keyword>
<evidence type="ECO:0000256" key="4">
    <source>
        <dbReference type="ARBA" id="ARBA00022692"/>
    </source>
</evidence>
<dbReference type="EMBL" id="VBQZ03000090">
    <property type="protein sequence ID" value="MXQ93069.1"/>
    <property type="molecule type" value="Genomic_DNA"/>
</dbReference>
<keyword evidence="7 13" id="KW-0472">Membrane</keyword>
<proteinExistence type="inferred from homology"/>
<protein>
    <recommendedName>
        <fullName evidence="14">G-protein coupled receptors family 1 profile domain-containing protein</fullName>
    </recommendedName>
</protein>
<keyword evidence="16" id="KW-1185">Reference proteome</keyword>
<keyword evidence="6 11" id="KW-0297">G-protein coupled receptor</keyword>
<evidence type="ECO:0000256" key="5">
    <source>
        <dbReference type="ARBA" id="ARBA00022989"/>
    </source>
</evidence>
<dbReference type="Gene3D" id="3.30.310.10">
    <property type="entry name" value="TATA-Binding Protein"/>
    <property type="match status" value="1"/>
</dbReference>
<feature type="domain" description="G-protein coupled receptors family 1 profile" evidence="14">
    <location>
        <begin position="319"/>
        <end position="443"/>
    </location>
</feature>
<dbReference type="SUPFAM" id="SSF49348">
    <property type="entry name" value="Clathrin adaptor appendage domain"/>
    <property type="match status" value="1"/>
</dbReference>
<dbReference type="GO" id="GO:0042923">
    <property type="term" value="F:neuropeptide binding"/>
    <property type="evidence" value="ECO:0007669"/>
    <property type="project" value="TreeGrafter"/>
</dbReference>
<dbReference type="SUPFAM" id="SSF55711">
    <property type="entry name" value="Subdomain of clathrin and coatomer appendage domain"/>
    <property type="match status" value="1"/>
</dbReference>
<dbReference type="GO" id="GO:0030131">
    <property type="term" value="C:clathrin adaptor complex"/>
    <property type="evidence" value="ECO:0007669"/>
    <property type="project" value="InterPro"/>
</dbReference>